<accession>C4J2F5</accession>
<reference evidence="1" key="1">
    <citation type="journal article" date="2009" name="PLoS Genet.">
        <title>Sequencing, mapping, and analysis of 27,455 maize full-length cDNAs.</title>
        <authorList>
            <person name="Soderlund C."/>
            <person name="Descour A."/>
            <person name="Kudrna D."/>
            <person name="Bomhoff M."/>
            <person name="Boyd L."/>
            <person name="Currie J."/>
            <person name="Angelova A."/>
            <person name="Collura K."/>
            <person name="Wissotski M."/>
            <person name="Ashley E."/>
            <person name="Morrow D."/>
            <person name="Fernandes J."/>
            <person name="Walbot V."/>
            <person name="Yu Y."/>
        </authorList>
    </citation>
    <scope>NUCLEOTIDE SEQUENCE</scope>
    <source>
        <strain evidence="1">B73</strain>
    </source>
</reference>
<name>C4J2F5_MAIZE</name>
<dbReference type="AlphaFoldDB" id="C4J2F5"/>
<sequence length="56" mass="6752">METMQGTRHVFMHSYDNYMYKHGTWTHYFQPLLNALRVLPPTFKRHSATRLPSRLS</sequence>
<evidence type="ECO:0000313" key="1">
    <source>
        <dbReference type="EMBL" id="ACR35355.1"/>
    </source>
</evidence>
<protein>
    <submittedName>
        <fullName evidence="1">Uncharacterized protein</fullName>
    </submittedName>
</protein>
<reference evidence="1" key="2">
    <citation type="submission" date="2012-06" db="EMBL/GenBank/DDBJ databases">
        <authorList>
            <person name="Yu Y."/>
            <person name="Currie J."/>
            <person name="Lomeli R."/>
            <person name="Angelova A."/>
            <person name="Collura K."/>
            <person name="Wissotski M."/>
            <person name="Campos D."/>
            <person name="Kudrna D."/>
            <person name="Golser W."/>
            <person name="Ashely E."/>
            <person name="Descour A."/>
            <person name="Fernandes J."/>
            <person name="Soderlund C."/>
            <person name="Walbot V."/>
        </authorList>
    </citation>
    <scope>NUCLEOTIDE SEQUENCE</scope>
    <source>
        <strain evidence="1">B73</strain>
    </source>
</reference>
<dbReference type="EMBL" id="BT085002">
    <property type="protein sequence ID" value="ACR35355.1"/>
    <property type="molecule type" value="mRNA"/>
</dbReference>
<organism evidence="1">
    <name type="scientific">Zea mays</name>
    <name type="common">Maize</name>
    <dbReference type="NCBI Taxonomy" id="4577"/>
    <lineage>
        <taxon>Eukaryota</taxon>
        <taxon>Viridiplantae</taxon>
        <taxon>Streptophyta</taxon>
        <taxon>Embryophyta</taxon>
        <taxon>Tracheophyta</taxon>
        <taxon>Spermatophyta</taxon>
        <taxon>Magnoliopsida</taxon>
        <taxon>Liliopsida</taxon>
        <taxon>Poales</taxon>
        <taxon>Poaceae</taxon>
        <taxon>PACMAD clade</taxon>
        <taxon>Panicoideae</taxon>
        <taxon>Andropogonodae</taxon>
        <taxon>Andropogoneae</taxon>
        <taxon>Tripsacinae</taxon>
        <taxon>Zea</taxon>
    </lineage>
</organism>
<proteinExistence type="evidence at transcript level"/>